<dbReference type="InterPro" id="IPR015217">
    <property type="entry name" value="Invasin_dom_3"/>
</dbReference>
<dbReference type="EMBL" id="CP049863">
    <property type="protein sequence ID" value="QIK64374.1"/>
    <property type="molecule type" value="Genomic_DNA"/>
</dbReference>
<reference evidence="4 5" key="1">
    <citation type="submission" date="2020-03" db="EMBL/GenBank/DDBJ databases">
        <title>Leucobacter sp. nov., isolated from beetles.</title>
        <authorList>
            <person name="Hyun D.-W."/>
            <person name="Bae J.-W."/>
        </authorList>
    </citation>
    <scope>NUCLEOTIDE SEQUENCE [LARGE SCALE GENOMIC DNA]</scope>
    <source>
        <strain evidence="4 5">HDW9C</strain>
    </source>
</reference>
<feature type="domain" description="Big-1" evidence="3">
    <location>
        <begin position="2244"/>
        <end position="2341"/>
    </location>
</feature>
<keyword evidence="5" id="KW-1185">Reference proteome</keyword>
<organism evidence="4 5">
    <name type="scientific">Leucobacter viscericola</name>
    <dbReference type="NCBI Taxonomy" id="2714935"/>
    <lineage>
        <taxon>Bacteria</taxon>
        <taxon>Bacillati</taxon>
        <taxon>Actinomycetota</taxon>
        <taxon>Actinomycetes</taxon>
        <taxon>Micrococcales</taxon>
        <taxon>Microbacteriaceae</taxon>
        <taxon>Leucobacter</taxon>
    </lineage>
</organism>
<comment type="similarity">
    <text evidence="1">Belongs to the intimin/invasin family.</text>
</comment>
<dbReference type="PROSITE" id="PS51127">
    <property type="entry name" value="BIG1"/>
    <property type="match status" value="8"/>
</dbReference>
<proteinExistence type="inferred from homology"/>
<sequence length="2685" mass="260071">MTSGSQTVGTGEHTVTVLLADTFGNPVQGQAAALQAATADGLGSGAVGAFTESGTPGTYTAPVTSTLAGAKTVTASFNSTAIQAGGNAVATFTAAGVDLANAGSGYSVTGGQVSVAGGSHTVTVTLADAFGNPVPGQAAGLAASTTDGIGSGQITAFSESGTVAGTYTATITSSVAGDKTIAVVLGSDAVSADGNTIASFVAGGVDPDNSATRYSVSTGDEVVSTGQHTVTVTLADADGNPVTGQAGGLEALTADDLGSGSISPFTETATAGTYTATVTSTISGAKAIDVTFGGTALTADGNAAASFVAGGVSLGNPGTAYSVTSGAQTVGTGSHTVTVTLADAFGNPVGGQSSLLLPATTASLGGGTLTGFVETGTAGTYTATVTSTLSGTKPVTVEFDGSPVVPSGNSLALFAAAGVDLEASGSGFVVSTGDASIEGGSHSVTVTLQDEFGNPVTGLAADLSATTPQNLGSGSISDFVETGTTGVYTASVTSSIAGSKTVAVTYSGQAVTATGNTEAVFIAGGVDTSNDGTRYSVSVGDEPVGSGEHTVTVRLADSEGNPVPDQAGGLSASSSAGLGSGEISAFTETATAGTYTATITSTVAGVKAITVAFGANQILVDGNDSAAFVAGGVDLTNSATRFTVSSGDVSVDGGSHNVTVVLADEFGNAVSGEAAGLLATTADALGGGGITTFTETAVPGTYTASITSTVAGSKTIAVTLGADSILASGNYIARFIAGGVDTGNAGTTYSVSGGQQAVGTGTHTITVTLADAQGNPVSAQAAGINASTADDLGDGSISSFTETGVAGTYTASVTSTVSGPKAITVLYGANPITLAGNDTALFVPGAIDFTNASTNYTVSTGTKPVGTGEHTVTVMLADEFGNPVSGQQAAIVPATADALGTGEFSAFAETATAGTYEATVTSTVSGSKAITVSVGANSVSLNGNGAAVFVSGGVDLENSATNYVVTTGDVSVDGGSHTVTVTLADEFNNPVTGQSVDLLASTVADLGSGTITGFIETATPGTYRATITSSLAGTKEITVSLGGDAVSASGNTAASFVAGGVDVGNDGTRYSVSSGNQTVSTGEHTVTATLSDAEGNPVSGQAVGLSASTAADLGAGEITAFSETATAGTYQATITSTVSGSKPITVTYGGSGVIASGNTSAVFVAGEVDLSNGATNYTVSTGDQPVGTGQHSVTATLRDAFGNPVTGQADNLVADSAQSLGAGSISSFVETSDGVYEATLTSTVSGNKTLTVALGANEVTLSGNGVASFVAGAVDLGNSSTVYSVSTGAQQVGTGAHTITVTLLDEFGNGVPAQQALLNATTSAVIGTGSFSAFTPTATPGTYTAAVSSSVSGSKPIDVSFDGDPVQASGNTNALFAAGGVDPANPASYYGVSTGNETVATGSHTVAVALADALGNPVPGQATQLEAATSGDLGAGVLTGFVETATAGIYEATVTSTVSGSKPITVTYNSTPITLTGNGSASFVAGDVDLANPGSQYSVSGGNASVDGGSHLVTIRLVDSFANPVPGKAADLVASTAANLGSGSITAVTESLTTPGTYEATVTSTNAGGKPITVSLSGDAVTLAGNGTAQFIAGGPDTGNPGTVFGVSTGPQTVGTGSHTVSVTLNDSAGNPVSGEAAGLTASTSDNLGTGTISTFTETGTPGLYEATVTSTVSGSKSITVNYGASAITAQGNTVALFVAAAVDPDNAGTAYSVTTGNQQVGTGQHTVTVTLADAFGNRVSGQSALLSAATTGSLGSGSIGDFVETGTTGVYLAPVTSTLSGSKPVTASFNSLPVTLSGNGDAVFVAGGVDVGNAATSYTVSSGDASVDGGSHTITITLADAFGNPVPGMSSRLSVVTAANLGAGSVSGVTEQATPGTYQATVTSTLSGNKNMAALFDSASLSLSGNGVARFVPGGVDTGNPGTTFSVSTGDQLVGTGQHTITVTLADSSGNPVGSQAAGLNATSVSDLGSGSITAFTETGTIGTYSATVTSTKAGGKDIAVTYGANSVTLSGNGTANFVATTVDPGNPATSYTVSTGDQVAGTGSHTILVSLADGFGNPVSGEAAALSGTSNESLGSGSVTGFTETGVPGTYSATVTSTVSGAKTFVVLYGASQLNAAGNSAAVFVAADVDLGNAASNFSVSGGDASTSGGSHRITVQLADQFGNPVGGQAGSLAADTSDNIGGGSISGFAETATAGTYEATITSTVIGNKTVTVTLGGDPVTLDGNDVARFVAGGVDPGHENTLFTVTSGDQVVGSGQHTVTVQLADSQGNPVSGQAAGISASSSAALGSGSISSFVETSTPGTYTATLTSSVSGKKTVSVSFGALTLNPSGNVVASFIPADIDLGNAQTRFTVSQGDKTVGSGRHTVSVTLADSFGNPVPGADSGALAATTSASLGAGAIGAFAESSTPGTYTAQVSSTLAGGKPISVTFNDETVSARGNNVARFVAAAPDLTKTVITATPRAVANGRDTSTVTVKLFDEFGNPADVDVPVTLTSTLGTVTAPRHEGGGVYTATVSSTKAGIATVSVSIRGALANVTAEIEFTPQAANQIWMELQSERLRQGDTQFAYGHRFVPGEKVTGLLESEPMSLGTAVADAGGNVEFEVWIPNDFEVGKHTITLTGETSGSVQATFIVDAKYRPLTNTGGDLGLPIALTLLFVVAGSAFWIVAAKRRRKSAESNELE</sequence>
<dbReference type="SUPFAM" id="SSF49373">
    <property type="entry name" value="Invasin/intimin cell-adhesion fragments"/>
    <property type="match status" value="23"/>
</dbReference>
<keyword evidence="2" id="KW-1133">Transmembrane helix</keyword>
<dbReference type="Proteomes" id="UP000502677">
    <property type="component" value="Chromosome"/>
</dbReference>
<dbReference type="GO" id="GO:0005975">
    <property type="term" value="P:carbohydrate metabolic process"/>
    <property type="evidence" value="ECO:0007669"/>
    <property type="project" value="UniProtKB-ARBA"/>
</dbReference>
<keyword evidence="2" id="KW-0812">Transmembrane</keyword>
<protein>
    <recommendedName>
        <fullName evidence="3">Big-1 domain-containing protein</fullName>
    </recommendedName>
</protein>
<evidence type="ECO:0000256" key="1">
    <source>
        <dbReference type="ARBA" id="ARBA00010116"/>
    </source>
</evidence>
<dbReference type="KEGG" id="lvi:G7068_15040"/>
<evidence type="ECO:0000259" key="3">
    <source>
        <dbReference type="PROSITE" id="PS51127"/>
    </source>
</evidence>
<feature type="domain" description="Big-1" evidence="3">
    <location>
        <begin position="1167"/>
        <end position="1270"/>
    </location>
</feature>
<feature type="domain" description="Big-1" evidence="3">
    <location>
        <begin position="2137"/>
        <end position="2234"/>
    </location>
</feature>
<accession>A0A6G7XID1</accession>
<evidence type="ECO:0000256" key="2">
    <source>
        <dbReference type="SAM" id="Phobius"/>
    </source>
</evidence>
<name>A0A6G7XID1_9MICO</name>
<feature type="domain" description="Big-1" evidence="3">
    <location>
        <begin position="1"/>
        <end position="93"/>
    </location>
</feature>
<feature type="domain" description="Big-1" evidence="3">
    <location>
        <begin position="1068"/>
        <end position="1164"/>
    </location>
</feature>
<feature type="transmembrane region" description="Helical" evidence="2">
    <location>
        <begin position="2650"/>
        <end position="2671"/>
    </location>
</feature>
<dbReference type="InterPro" id="IPR003344">
    <property type="entry name" value="Big_1_dom"/>
</dbReference>
<evidence type="ECO:0000313" key="5">
    <source>
        <dbReference type="Proteomes" id="UP000502677"/>
    </source>
</evidence>
<keyword evidence="2" id="KW-0472">Membrane</keyword>
<feature type="domain" description="Big-1" evidence="3">
    <location>
        <begin position="953"/>
        <end position="1057"/>
    </location>
</feature>
<dbReference type="Gene3D" id="2.60.40.10">
    <property type="entry name" value="Immunoglobulins"/>
    <property type="match status" value="24"/>
</dbReference>
<feature type="domain" description="Big-1" evidence="3">
    <location>
        <begin position="319"/>
        <end position="414"/>
    </location>
</feature>
<dbReference type="InterPro" id="IPR013783">
    <property type="entry name" value="Ig-like_fold"/>
</dbReference>
<dbReference type="RefSeq" id="WP_166292707.1">
    <property type="nucleotide sequence ID" value="NZ_CP049863.1"/>
</dbReference>
<dbReference type="InterPro" id="IPR008964">
    <property type="entry name" value="Invasin/intimin_cell_adhesion"/>
</dbReference>
<dbReference type="Pfam" id="PF09134">
    <property type="entry name" value="Invasin_D3"/>
    <property type="match status" value="2"/>
</dbReference>
<gene>
    <name evidence="4" type="ORF">G7068_15040</name>
</gene>
<feature type="domain" description="Big-1" evidence="3">
    <location>
        <begin position="2457"/>
        <end position="2546"/>
    </location>
</feature>
<evidence type="ECO:0000313" key="4">
    <source>
        <dbReference type="EMBL" id="QIK64374.1"/>
    </source>
</evidence>
<dbReference type="SMART" id="SM00634">
    <property type="entry name" value="BID_1"/>
    <property type="match status" value="18"/>
</dbReference>